<reference evidence="1" key="1">
    <citation type="submission" date="2020-05" db="EMBL/GenBank/DDBJ databases">
        <title>Large-scale comparative analyses of tick genomes elucidate their genetic diversity and vector capacities.</title>
        <authorList>
            <person name="Jia N."/>
            <person name="Wang J."/>
            <person name="Shi W."/>
            <person name="Du L."/>
            <person name="Sun Y."/>
            <person name="Zhan W."/>
            <person name="Jiang J."/>
            <person name="Wang Q."/>
            <person name="Zhang B."/>
            <person name="Ji P."/>
            <person name="Sakyi L.B."/>
            <person name="Cui X."/>
            <person name="Yuan T."/>
            <person name="Jiang B."/>
            <person name="Yang W."/>
            <person name="Lam T.T.-Y."/>
            <person name="Chang Q."/>
            <person name="Ding S."/>
            <person name="Wang X."/>
            <person name="Zhu J."/>
            <person name="Ruan X."/>
            <person name="Zhao L."/>
            <person name="Wei J."/>
            <person name="Que T."/>
            <person name="Du C."/>
            <person name="Cheng J."/>
            <person name="Dai P."/>
            <person name="Han X."/>
            <person name="Huang E."/>
            <person name="Gao Y."/>
            <person name="Liu J."/>
            <person name="Shao H."/>
            <person name="Ye R."/>
            <person name="Li L."/>
            <person name="Wei W."/>
            <person name="Wang X."/>
            <person name="Wang C."/>
            <person name="Yang T."/>
            <person name="Huo Q."/>
            <person name="Li W."/>
            <person name="Guo W."/>
            <person name="Chen H."/>
            <person name="Zhou L."/>
            <person name="Ni X."/>
            <person name="Tian J."/>
            <person name="Zhou Y."/>
            <person name="Sheng Y."/>
            <person name="Liu T."/>
            <person name="Pan Y."/>
            <person name="Xia L."/>
            <person name="Li J."/>
            <person name="Zhao F."/>
            <person name="Cao W."/>
        </authorList>
    </citation>
    <scope>NUCLEOTIDE SEQUENCE</scope>
    <source>
        <strain evidence="1">Dsil-2018</strain>
    </source>
</reference>
<organism evidence="1 2">
    <name type="scientific">Dermacentor silvarum</name>
    <name type="common">Tick</name>
    <dbReference type="NCBI Taxonomy" id="543639"/>
    <lineage>
        <taxon>Eukaryota</taxon>
        <taxon>Metazoa</taxon>
        <taxon>Ecdysozoa</taxon>
        <taxon>Arthropoda</taxon>
        <taxon>Chelicerata</taxon>
        <taxon>Arachnida</taxon>
        <taxon>Acari</taxon>
        <taxon>Parasitiformes</taxon>
        <taxon>Ixodida</taxon>
        <taxon>Ixodoidea</taxon>
        <taxon>Ixodidae</taxon>
        <taxon>Rhipicephalinae</taxon>
        <taxon>Dermacentor</taxon>
    </lineage>
</organism>
<keyword evidence="2" id="KW-1185">Reference proteome</keyword>
<sequence>MARVTFRGRRRKRRIMAKATSNEHRTATTTTATSQDTQLATRRTETATTRKQSQVEREQSLSTTTRLHTELRIRGIIVGVNLVVVLLSQLALWCATYSFVVRPSLESDNLLNSLMHKSFLFNFFMHLDVFVLVISVSLSVVAACGLVGALRENVAVLEAYQSLLAIIILVNSVTAIAGALGPQSARNNLKESAWVEFVQGYRQTEYFQHLIDGLQKSLHCCGFSRDAFRDWDRNEYFHCDSGNPSRERCSVPFSCCRPRMLGGNESSSNLPVLAARFCGHGVLLMDDQEAWQRVYTRSCADAMLTYVMDNLVTFVGVGMTLNMFLLFMLITSVVLQDQIHTISSINEAYYKTLHEGQEAMQEAGLIKLPEKPRDKPTDKTPDKPNDKVAE</sequence>
<dbReference type="EMBL" id="CM023475">
    <property type="protein sequence ID" value="KAH7945242.1"/>
    <property type="molecule type" value="Genomic_DNA"/>
</dbReference>
<accession>A0ACB8CK75</accession>
<protein>
    <submittedName>
        <fullName evidence="1">Uncharacterized protein</fullName>
    </submittedName>
</protein>
<name>A0ACB8CK75_DERSI</name>
<comment type="caution">
    <text evidence="1">The sequence shown here is derived from an EMBL/GenBank/DDBJ whole genome shotgun (WGS) entry which is preliminary data.</text>
</comment>
<evidence type="ECO:0000313" key="2">
    <source>
        <dbReference type="Proteomes" id="UP000821865"/>
    </source>
</evidence>
<proteinExistence type="predicted"/>
<evidence type="ECO:0000313" key="1">
    <source>
        <dbReference type="EMBL" id="KAH7945242.1"/>
    </source>
</evidence>
<dbReference type="Proteomes" id="UP000821865">
    <property type="component" value="Chromosome 6"/>
</dbReference>
<gene>
    <name evidence="1" type="ORF">HPB49_008574</name>
</gene>